<evidence type="ECO:0000256" key="1">
    <source>
        <dbReference type="SAM" id="MobiDB-lite"/>
    </source>
</evidence>
<protein>
    <submittedName>
        <fullName evidence="3">Uncharacterized protein</fullName>
    </submittedName>
</protein>
<gene>
    <name evidence="3" type="ORF">HEK616_16740</name>
</gene>
<organism evidence="3 4">
    <name type="scientific">Streptomyces nigrescens</name>
    <dbReference type="NCBI Taxonomy" id="1920"/>
    <lineage>
        <taxon>Bacteria</taxon>
        <taxon>Bacillati</taxon>
        <taxon>Actinomycetota</taxon>
        <taxon>Actinomycetes</taxon>
        <taxon>Kitasatosporales</taxon>
        <taxon>Streptomycetaceae</taxon>
        <taxon>Streptomyces</taxon>
    </lineage>
</organism>
<sequence length="100" mass="10635">MSAAFSRSPAAPAARLRRTGGSRTHGPRTHGLRIPGLRMPRLRTRGLRARLPWWALALPVVSFMALLALVASPARASAASAPQGFAVLLEYLVGILRIGA</sequence>
<keyword evidence="2" id="KW-1133">Transmembrane helix</keyword>
<feature type="compositionally biased region" description="Basic residues" evidence="1">
    <location>
        <begin position="15"/>
        <end position="31"/>
    </location>
</feature>
<accession>A0ABM7ZPE0</accession>
<proteinExistence type="predicted"/>
<name>A0ABM7ZPE0_STRNI</name>
<reference evidence="3" key="1">
    <citation type="submission" date="2022-06" db="EMBL/GenBank/DDBJ databases">
        <title>Complete genome sequence of Streptomyces nigrescens HEK616.</title>
        <authorList>
            <person name="Asamizu S."/>
            <person name="Onaka H."/>
        </authorList>
    </citation>
    <scope>NUCLEOTIDE SEQUENCE</scope>
    <source>
        <strain evidence="3">HEK616</strain>
    </source>
</reference>
<dbReference type="EMBL" id="AP026073">
    <property type="protein sequence ID" value="BDM68187.1"/>
    <property type="molecule type" value="Genomic_DNA"/>
</dbReference>
<feature type="region of interest" description="Disordered" evidence="1">
    <location>
        <begin position="1"/>
        <end position="34"/>
    </location>
</feature>
<keyword evidence="2" id="KW-0472">Membrane</keyword>
<evidence type="ECO:0000256" key="2">
    <source>
        <dbReference type="SAM" id="Phobius"/>
    </source>
</evidence>
<evidence type="ECO:0000313" key="3">
    <source>
        <dbReference type="EMBL" id="BDM68187.1"/>
    </source>
</evidence>
<dbReference type="Proteomes" id="UP001059597">
    <property type="component" value="Chromosome"/>
</dbReference>
<keyword evidence="4" id="KW-1185">Reference proteome</keyword>
<evidence type="ECO:0000313" key="4">
    <source>
        <dbReference type="Proteomes" id="UP001059597"/>
    </source>
</evidence>
<keyword evidence="2" id="KW-0812">Transmembrane</keyword>
<feature type="transmembrane region" description="Helical" evidence="2">
    <location>
        <begin position="51"/>
        <end position="74"/>
    </location>
</feature>
<feature type="compositionally biased region" description="Low complexity" evidence="1">
    <location>
        <begin position="1"/>
        <end position="14"/>
    </location>
</feature>
<dbReference type="RefSeq" id="WP_410011168.1">
    <property type="nucleotide sequence ID" value="NZ_AP026073.1"/>
</dbReference>